<name>A0ABR9ZUC6_9FIRM</name>
<dbReference type="InterPro" id="IPR010390">
    <property type="entry name" value="ABC-2_transporter-like"/>
</dbReference>
<proteinExistence type="predicted"/>
<dbReference type="EMBL" id="JADKNH010000007">
    <property type="protein sequence ID" value="MBF4694074.1"/>
    <property type="molecule type" value="Genomic_DNA"/>
</dbReference>
<keyword evidence="1" id="KW-1133">Transmembrane helix</keyword>
<dbReference type="PANTHER" id="PTHR36833:SF1">
    <property type="entry name" value="INTEGRAL MEMBRANE TRANSPORT PROTEIN"/>
    <property type="match status" value="1"/>
</dbReference>
<organism evidence="2 3">
    <name type="scientific">Fusibacter ferrireducens</name>
    <dbReference type="NCBI Taxonomy" id="2785058"/>
    <lineage>
        <taxon>Bacteria</taxon>
        <taxon>Bacillati</taxon>
        <taxon>Bacillota</taxon>
        <taxon>Clostridia</taxon>
        <taxon>Eubacteriales</taxon>
        <taxon>Eubacteriales Family XII. Incertae Sedis</taxon>
        <taxon>Fusibacter</taxon>
    </lineage>
</organism>
<comment type="caution">
    <text evidence="2">The sequence shown here is derived from an EMBL/GenBank/DDBJ whole genome shotgun (WGS) entry which is preliminary data.</text>
</comment>
<evidence type="ECO:0000313" key="3">
    <source>
        <dbReference type="Proteomes" id="UP000614200"/>
    </source>
</evidence>
<reference evidence="2 3" key="1">
    <citation type="submission" date="2020-11" db="EMBL/GenBank/DDBJ databases">
        <title>Fusibacter basophilias sp. nov.</title>
        <authorList>
            <person name="Qiu D."/>
        </authorList>
    </citation>
    <scope>NUCLEOTIDE SEQUENCE [LARGE SCALE GENOMIC DNA]</scope>
    <source>
        <strain evidence="2 3">Q10-2</strain>
    </source>
</reference>
<gene>
    <name evidence="2" type="ORF">ISU02_13215</name>
</gene>
<dbReference type="PANTHER" id="PTHR36833">
    <property type="entry name" value="SLR0610 PROTEIN-RELATED"/>
    <property type="match status" value="1"/>
</dbReference>
<dbReference type="Proteomes" id="UP000614200">
    <property type="component" value="Unassembled WGS sequence"/>
</dbReference>
<feature type="transmembrane region" description="Helical" evidence="1">
    <location>
        <begin position="118"/>
        <end position="138"/>
    </location>
</feature>
<protein>
    <submittedName>
        <fullName evidence="2">ABC-2 family transporter protein</fullName>
    </submittedName>
</protein>
<keyword evidence="1" id="KW-0812">Transmembrane</keyword>
<feature type="transmembrane region" description="Helical" evidence="1">
    <location>
        <begin position="144"/>
        <end position="170"/>
    </location>
</feature>
<keyword evidence="3" id="KW-1185">Reference proteome</keyword>
<sequence>MRIYFKYIQVLFRSEMVYKKSFILLCIGQFFVPFSIFFAMFLLFDQFGNLEGWDFYEVALLFGVIHLSFAISEMFFRGFDGFSTLVVNGEFDRILVRPRSTVLQVLGSKIDFTRIARILQGLFVLSLALTHIEIQWTFLKGMTVFFMIIGGIAIMSGLFIIFASMCFWTVQGLEIANIFTDGGREMTQYPLTIYAKGFRIFFTLIIPFGMVNYVPMQFLMDQTHQVSIIYAFAPLYGLLFLIPSLMIWRFGVLRYKSTGS</sequence>
<feature type="transmembrane region" description="Helical" evidence="1">
    <location>
        <begin position="21"/>
        <end position="43"/>
    </location>
</feature>
<dbReference type="RefSeq" id="WP_194702306.1">
    <property type="nucleotide sequence ID" value="NZ_JADKNH010000007.1"/>
</dbReference>
<feature type="transmembrane region" description="Helical" evidence="1">
    <location>
        <begin position="226"/>
        <end position="248"/>
    </location>
</feature>
<keyword evidence="1" id="KW-0472">Membrane</keyword>
<dbReference type="Pfam" id="PF06182">
    <property type="entry name" value="ABC2_membrane_6"/>
    <property type="match status" value="1"/>
</dbReference>
<evidence type="ECO:0000313" key="2">
    <source>
        <dbReference type="EMBL" id="MBF4694074.1"/>
    </source>
</evidence>
<accession>A0ABR9ZUC6</accession>
<feature type="transmembrane region" description="Helical" evidence="1">
    <location>
        <begin position="191"/>
        <end position="214"/>
    </location>
</feature>
<evidence type="ECO:0000256" key="1">
    <source>
        <dbReference type="SAM" id="Phobius"/>
    </source>
</evidence>
<feature type="transmembrane region" description="Helical" evidence="1">
    <location>
        <begin position="55"/>
        <end position="76"/>
    </location>
</feature>